<reference evidence="4 5" key="1">
    <citation type="journal article" date="2024" name="Nat. Commun.">
        <title>Phylogenomics reveals the evolutionary origins of lichenization in chlorophyte algae.</title>
        <authorList>
            <person name="Puginier C."/>
            <person name="Libourel C."/>
            <person name="Otte J."/>
            <person name="Skaloud P."/>
            <person name="Haon M."/>
            <person name="Grisel S."/>
            <person name="Petersen M."/>
            <person name="Berrin J.G."/>
            <person name="Delaux P.M."/>
            <person name="Dal Grande F."/>
            <person name="Keller J."/>
        </authorList>
    </citation>
    <scope>NUCLEOTIDE SEQUENCE [LARGE SCALE GENOMIC DNA]</scope>
    <source>
        <strain evidence="4 5">SAG 2145</strain>
    </source>
</reference>
<sequence>MSAQQSVRQLLSFVLEAHQAAGRTLHIPVGCTGSEPWLLDSLDVPALLDLVRQGKPVPLSKLCKLQSVSSQGRAAQSSPAHPSADRAYSDGPEAPPPGGSFPTDGPGQEPTEELGGLPANLNEPVLDLPALETGLEEFELKDLAYTVFAGACGRSAHPDLVRTVCNQLDMSESRAGEMQQAMDASPSAHTPAFSRHAASLKLQAELLQTVRPGHFANFRAFVMWRQTSGRLMAQVLSRALQSTPGLDWSNRNGRPRFAVAHLQGALRRLDVRNPDEFVEAEYAVAAKDFVAAASDIASHCSSGWRFPWAVRVRVADLLLRALFESDDSGAYVEDRTALLSLLENQLWPLLGISPQVHAALYAWIHFRQFALTGRRSLLVATQQLIGNLLSESGRRKSAANGNDSSSDEALDSQFGADVAAAVESWILKRMRDYHQAFAGDAILMAGLLELLIAAELCKGKNAAVNQMLQGCVASSLDAQMERMQEQAASSSGPDSADQLHRLARYTHRVLKVESETFTPVLCEHLPAAGAVAAAHLHRSFGSVFLPWLLTVDSLVESTLTTVRAADELEAALKAHAQTRASTGNLGSDGLANGNQSQRDNAGLVPDMPAWDTLHRMAPLLFHWVQSQLAQLGAWTSRILESESWQPISPSRLLSRSAVEIIKIATETVEGLFAMQLPLPVDLVRCLTEGIDSILQRYAKAVQEQAGSPDVFIPPPPALTRYKKDLAVKAEALEQSPQTPHKGKPPPPMQAGYEQGADIGEERAAALTAESLLVRLNSLHYLGAGLPETEAAVRDRWQEAVSGAAAGSSELDSGHWLHGVFEGADVTIRRAVEGVSNVLSSRTIWWDLRKAILDELWKHRVDKGRMGLLLGQLDQKLGDLAAHLPTPLHPPLIASLLQATADALVRVLLDGGPFRFFAPEDCGMIEEDLDALAALFHADGEGLPRQHVDRILNPLHELLTVLQIDTLILIDNFKQARTSGAAQGNSRLLAYDPAVIQHVLAHRPDHAASKFLKKEFRLPKKVGSSIGGSAFVGNFGASKQLNGLMAATRSGLTSRPSFMGLAAGSSGSPSARSGPAAGSSGRSKGAFSKWTSRVRERL</sequence>
<dbReference type="InterPro" id="IPR014772">
    <property type="entry name" value="Munc13_dom-2"/>
</dbReference>
<evidence type="ECO:0000259" key="3">
    <source>
        <dbReference type="PROSITE" id="PS51259"/>
    </source>
</evidence>
<feature type="region of interest" description="Disordered" evidence="1">
    <location>
        <begin position="582"/>
        <end position="602"/>
    </location>
</feature>
<evidence type="ECO:0000256" key="1">
    <source>
        <dbReference type="SAM" id="MobiDB-lite"/>
    </source>
</evidence>
<comment type="caution">
    <text evidence="4">The sequence shown here is derived from an EMBL/GenBank/DDBJ whole genome shotgun (WGS) entry which is preliminary data.</text>
</comment>
<organism evidence="4 5">
    <name type="scientific">Apatococcus lobatus</name>
    <dbReference type="NCBI Taxonomy" id="904363"/>
    <lineage>
        <taxon>Eukaryota</taxon>
        <taxon>Viridiplantae</taxon>
        <taxon>Chlorophyta</taxon>
        <taxon>core chlorophytes</taxon>
        <taxon>Trebouxiophyceae</taxon>
        <taxon>Chlorellales</taxon>
        <taxon>Chlorellaceae</taxon>
        <taxon>Apatococcus</taxon>
    </lineage>
</organism>
<protein>
    <submittedName>
        <fullName evidence="4">Uncharacterized protein</fullName>
    </submittedName>
</protein>
<feature type="region of interest" description="Disordered" evidence="1">
    <location>
        <begin position="1057"/>
        <end position="1097"/>
    </location>
</feature>
<feature type="compositionally biased region" description="Polar residues" evidence="1">
    <location>
        <begin position="70"/>
        <end position="80"/>
    </location>
</feature>
<accession>A0AAW1S2R5</accession>
<dbReference type="InterPro" id="IPR057984">
    <property type="entry name" value="PATROL1_C"/>
</dbReference>
<feature type="region of interest" description="Disordered" evidence="1">
    <location>
        <begin position="70"/>
        <end position="121"/>
    </location>
</feature>
<gene>
    <name evidence="4" type="ORF">WJX74_003870</name>
</gene>
<dbReference type="AlphaFoldDB" id="A0AAW1S2R5"/>
<feature type="compositionally biased region" description="Low complexity" evidence="1">
    <location>
        <begin position="1061"/>
        <end position="1088"/>
    </location>
</feature>
<evidence type="ECO:0000313" key="4">
    <source>
        <dbReference type="EMBL" id="KAK9840125.1"/>
    </source>
</evidence>
<feature type="domain" description="MHD2" evidence="3">
    <location>
        <begin position="862"/>
        <end position="972"/>
    </location>
</feature>
<dbReference type="InterPro" id="IPR008528">
    <property type="entry name" value="unc-13_homologue"/>
</dbReference>
<dbReference type="Proteomes" id="UP001438707">
    <property type="component" value="Unassembled WGS sequence"/>
</dbReference>
<keyword evidence="5" id="KW-1185">Reference proteome</keyword>
<dbReference type="Pfam" id="PF25761">
    <property type="entry name" value="TPR_PATROL1"/>
    <property type="match status" value="1"/>
</dbReference>
<dbReference type="PANTHER" id="PTHR31280:SF2">
    <property type="entry name" value="PROTEIN UNC-13 HOMOLOG"/>
    <property type="match status" value="1"/>
</dbReference>
<dbReference type="InterPro" id="IPR014770">
    <property type="entry name" value="Munc13_1"/>
</dbReference>
<dbReference type="EMBL" id="JALJOS010000004">
    <property type="protein sequence ID" value="KAK9840125.1"/>
    <property type="molecule type" value="Genomic_DNA"/>
</dbReference>
<feature type="domain" description="MHD1" evidence="2">
    <location>
        <begin position="566"/>
        <end position="715"/>
    </location>
</feature>
<dbReference type="PANTHER" id="PTHR31280">
    <property type="entry name" value="PROTEIN UNC-13 HOMOLOG"/>
    <property type="match status" value="1"/>
</dbReference>
<dbReference type="PROSITE" id="PS51258">
    <property type="entry name" value="MHD1"/>
    <property type="match status" value="1"/>
</dbReference>
<proteinExistence type="predicted"/>
<name>A0AAW1S2R5_9CHLO</name>
<evidence type="ECO:0000259" key="2">
    <source>
        <dbReference type="PROSITE" id="PS51258"/>
    </source>
</evidence>
<evidence type="ECO:0000313" key="5">
    <source>
        <dbReference type="Proteomes" id="UP001438707"/>
    </source>
</evidence>
<dbReference type="PROSITE" id="PS51259">
    <property type="entry name" value="MHD2"/>
    <property type="match status" value="1"/>
</dbReference>
<feature type="region of interest" description="Disordered" evidence="1">
    <location>
        <begin position="732"/>
        <end position="753"/>
    </location>
</feature>